<dbReference type="GeneID" id="111020051"/>
<keyword evidence="1" id="KW-1185">Reference proteome</keyword>
<accession>A0A6J1DEI1</accession>
<reference evidence="2" key="1">
    <citation type="submission" date="2025-08" db="UniProtKB">
        <authorList>
            <consortium name="RefSeq"/>
        </authorList>
    </citation>
    <scope>IDENTIFICATION</scope>
    <source>
        <strain evidence="2">OHB3-1</strain>
    </source>
</reference>
<evidence type="ECO:0000313" key="1">
    <source>
        <dbReference type="Proteomes" id="UP000504603"/>
    </source>
</evidence>
<dbReference type="OrthoDB" id="1931513at2759"/>
<sequence length="195" mass="21906">MTDLGVLRNFLGLEVSYSSVGISVNQAEYARDVLTWFGMLASKLCHTPIALIASSDVGSPCTVENAHTYRAMVGALQYLTFTRSDITFSVGKLSQHMHAPYVFSKRVLRYINGFLHAGLLFKKSGSIDEALRLRAFSDSDWAGDTLSIDDLLLDLLFSWAQILYLGLLRNSPLFLRVLWRLNIELLPSLRLKFLD</sequence>
<dbReference type="AlphaFoldDB" id="A0A6J1DEI1"/>
<protein>
    <submittedName>
        <fullName evidence="2">Uncharacterized protein LOC111020051</fullName>
    </submittedName>
</protein>
<evidence type="ECO:0000313" key="2">
    <source>
        <dbReference type="RefSeq" id="XP_022152303.1"/>
    </source>
</evidence>
<gene>
    <name evidence="2" type="primary">LOC111020051</name>
</gene>
<name>A0A6J1DEI1_MOMCH</name>
<organism evidence="1 2">
    <name type="scientific">Momordica charantia</name>
    <name type="common">Bitter gourd</name>
    <name type="synonym">Balsam pear</name>
    <dbReference type="NCBI Taxonomy" id="3673"/>
    <lineage>
        <taxon>Eukaryota</taxon>
        <taxon>Viridiplantae</taxon>
        <taxon>Streptophyta</taxon>
        <taxon>Embryophyta</taxon>
        <taxon>Tracheophyta</taxon>
        <taxon>Spermatophyta</taxon>
        <taxon>Magnoliopsida</taxon>
        <taxon>eudicotyledons</taxon>
        <taxon>Gunneridae</taxon>
        <taxon>Pentapetalae</taxon>
        <taxon>rosids</taxon>
        <taxon>fabids</taxon>
        <taxon>Cucurbitales</taxon>
        <taxon>Cucurbitaceae</taxon>
        <taxon>Momordiceae</taxon>
        <taxon>Momordica</taxon>
    </lineage>
</organism>
<dbReference type="PANTHER" id="PTHR11439">
    <property type="entry name" value="GAG-POL-RELATED RETROTRANSPOSON"/>
    <property type="match status" value="1"/>
</dbReference>
<dbReference type="KEGG" id="mcha:111020051"/>
<dbReference type="Proteomes" id="UP000504603">
    <property type="component" value="Unplaced"/>
</dbReference>
<dbReference type="PANTHER" id="PTHR11439:SF463">
    <property type="entry name" value="REVERSE TRANSCRIPTASE TY1_COPIA-TYPE DOMAIN-CONTAINING PROTEIN"/>
    <property type="match status" value="1"/>
</dbReference>
<dbReference type="RefSeq" id="XP_022152303.1">
    <property type="nucleotide sequence ID" value="XM_022296611.1"/>
</dbReference>
<proteinExistence type="predicted"/>